<sequence>MQKVLSRESRLARAILFRGFPSVQSWMNRPYRLPNGMPSLQLRASPFQGNPFPQEQVHPDSAERL</sequence>
<evidence type="ECO:0000256" key="1">
    <source>
        <dbReference type="SAM" id="MobiDB-lite"/>
    </source>
</evidence>
<reference evidence="2" key="1">
    <citation type="journal article" date="2012" name="PLoS ONE">
        <title>Gene sets for utilization of primary and secondary nutrition supplies in the distal gut of endangered iberian lynx.</title>
        <authorList>
            <person name="Alcaide M."/>
            <person name="Messina E."/>
            <person name="Richter M."/>
            <person name="Bargiela R."/>
            <person name="Peplies J."/>
            <person name="Huws S.A."/>
            <person name="Newbold C.J."/>
            <person name="Golyshin P.N."/>
            <person name="Simon M.A."/>
            <person name="Lopez G."/>
            <person name="Yakimov M.M."/>
            <person name="Ferrer M."/>
        </authorList>
    </citation>
    <scope>NUCLEOTIDE SEQUENCE</scope>
</reference>
<accession>J9GVW7</accession>
<proteinExistence type="predicted"/>
<feature type="region of interest" description="Disordered" evidence="1">
    <location>
        <begin position="40"/>
        <end position="65"/>
    </location>
</feature>
<name>J9GVW7_9ZZZZ</name>
<protein>
    <submittedName>
        <fullName evidence="2">Uncharacterized protein</fullName>
    </submittedName>
</protein>
<dbReference type="AlphaFoldDB" id="J9GVW7"/>
<gene>
    <name evidence="2" type="ORF">EVA_07160</name>
</gene>
<organism evidence="2">
    <name type="scientific">gut metagenome</name>
    <dbReference type="NCBI Taxonomy" id="749906"/>
    <lineage>
        <taxon>unclassified sequences</taxon>
        <taxon>metagenomes</taxon>
        <taxon>organismal metagenomes</taxon>
    </lineage>
</organism>
<evidence type="ECO:0000313" key="2">
    <source>
        <dbReference type="EMBL" id="EJX04730.1"/>
    </source>
</evidence>
<comment type="caution">
    <text evidence="2">The sequence shown here is derived from an EMBL/GenBank/DDBJ whole genome shotgun (WGS) entry which is preliminary data.</text>
</comment>
<dbReference type="EMBL" id="AMCI01001706">
    <property type="protein sequence ID" value="EJX04730.1"/>
    <property type="molecule type" value="Genomic_DNA"/>
</dbReference>